<accession>W0RRW9</accession>
<dbReference type="AlphaFoldDB" id="W0RRW9"/>
<feature type="transmembrane region" description="Helical" evidence="1">
    <location>
        <begin position="51"/>
        <end position="74"/>
    </location>
</feature>
<gene>
    <name evidence="2" type="ORF">J421_5921</name>
</gene>
<dbReference type="eggNOG" id="COG5395">
    <property type="taxonomic scope" value="Bacteria"/>
</dbReference>
<name>W0RRW9_9BACT</name>
<dbReference type="Proteomes" id="UP000019151">
    <property type="component" value="Plasmid 2"/>
</dbReference>
<keyword evidence="3" id="KW-1185">Reference proteome</keyword>
<dbReference type="EMBL" id="CP007130">
    <property type="protein sequence ID" value="AHG93456.1"/>
    <property type="molecule type" value="Genomic_DNA"/>
</dbReference>
<keyword evidence="1" id="KW-0812">Transmembrane</keyword>
<feature type="transmembrane region" description="Helical" evidence="1">
    <location>
        <begin position="127"/>
        <end position="145"/>
    </location>
</feature>
<dbReference type="InParanoid" id="W0RRW9"/>
<protein>
    <recommendedName>
        <fullName evidence="4">DUF2306 domain-containing protein</fullName>
    </recommendedName>
</protein>
<evidence type="ECO:0000256" key="1">
    <source>
        <dbReference type="SAM" id="Phobius"/>
    </source>
</evidence>
<organism evidence="2 3">
    <name type="scientific">Gemmatirosa kalamazoonensis</name>
    <dbReference type="NCBI Taxonomy" id="861299"/>
    <lineage>
        <taxon>Bacteria</taxon>
        <taxon>Pseudomonadati</taxon>
        <taxon>Gemmatimonadota</taxon>
        <taxon>Gemmatimonadia</taxon>
        <taxon>Gemmatimonadales</taxon>
        <taxon>Gemmatimonadaceae</taxon>
        <taxon>Gemmatirosa</taxon>
    </lineage>
</organism>
<keyword evidence="2" id="KW-0614">Plasmid</keyword>
<dbReference type="InterPro" id="IPR018750">
    <property type="entry name" value="DUF2306_membrane"/>
</dbReference>
<dbReference type="RefSeq" id="WP_236646398.1">
    <property type="nucleotide sequence ID" value="NZ_CP007130.1"/>
</dbReference>
<evidence type="ECO:0000313" key="3">
    <source>
        <dbReference type="Proteomes" id="UP000019151"/>
    </source>
</evidence>
<reference evidence="2 3" key="1">
    <citation type="journal article" date="2014" name="Genome Announc.">
        <title>Genome Sequence and Methylome of Soil Bacterium Gemmatirosa kalamazoonensis KBS708T, a Member of the Rarely Cultivated Gemmatimonadetes Phylum.</title>
        <authorList>
            <person name="Debruyn J.M."/>
            <person name="Radosevich M."/>
            <person name="Wommack K.E."/>
            <person name="Polson S.W."/>
            <person name="Hauser L.J."/>
            <person name="Fawaz M.N."/>
            <person name="Korlach J."/>
            <person name="Tsai Y.C."/>
        </authorList>
    </citation>
    <scope>NUCLEOTIDE SEQUENCE [LARGE SCALE GENOMIC DNA]</scope>
    <source>
        <strain evidence="2 3">KBS708</strain>
        <plasmid evidence="3">Plasmid 2</plasmid>
    </source>
</reference>
<feature type="transmembrane region" description="Helical" evidence="1">
    <location>
        <begin position="191"/>
        <end position="209"/>
    </location>
</feature>
<evidence type="ECO:0008006" key="4">
    <source>
        <dbReference type="Google" id="ProtNLM"/>
    </source>
</evidence>
<dbReference type="HOGENOM" id="CLU_078522_0_0_0"/>
<keyword evidence="1" id="KW-0472">Membrane</keyword>
<sequence length="234" mass="25183">MSARAMPVSNRAAWRVPALLVVLSLVPAAAGTARLVELARGAAVTVENARFFAHPLPVVLHVFAVIPFSILGAFQFAPAFRRRHRGWHRAAGRVLGVCGLVAALTGLWMAQFYPWPAGDGVGVYLERLVFGSAMVASMVLALDAVRRRDFAAHGAWMTRAYAIGMGAGTQVLTHLPWALLAHGKPSELPRAVMMGAGWVINVVVAEWIIRRGRRRLAHEPRGAARLPAAVRGPA</sequence>
<keyword evidence="1" id="KW-1133">Transmembrane helix</keyword>
<dbReference type="PATRIC" id="fig|861299.3.peg.5970"/>
<feature type="transmembrane region" description="Helical" evidence="1">
    <location>
        <begin position="94"/>
        <end position="115"/>
    </location>
</feature>
<dbReference type="Pfam" id="PF10067">
    <property type="entry name" value="DUF2306"/>
    <property type="match status" value="1"/>
</dbReference>
<evidence type="ECO:0000313" key="2">
    <source>
        <dbReference type="EMBL" id="AHG93456.1"/>
    </source>
</evidence>
<geneLocation type="plasmid" evidence="2 3">
    <name>2</name>
</geneLocation>
<proteinExistence type="predicted"/>
<feature type="transmembrane region" description="Helical" evidence="1">
    <location>
        <begin position="157"/>
        <end position="179"/>
    </location>
</feature>
<dbReference type="KEGG" id="gba:J421_5921"/>